<name>A0ABT9PCB5_9ACTN</name>
<organism evidence="2 3">
    <name type="scientific">Kineosporia succinea</name>
    <dbReference type="NCBI Taxonomy" id="84632"/>
    <lineage>
        <taxon>Bacteria</taxon>
        <taxon>Bacillati</taxon>
        <taxon>Actinomycetota</taxon>
        <taxon>Actinomycetes</taxon>
        <taxon>Kineosporiales</taxon>
        <taxon>Kineosporiaceae</taxon>
        <taxon>Kineosporia</taxon>
    </lineage>
</organism>
<dbReference type="InterPro" id="IPR052897">
    <property type="entry name" value="Sec-Metab_Biosynth_Hydrolase"/>
</dbReference>
<dbReference type="InterPro" id="IPR000073">
    <property type="entry name" value="AB_hydrolase_1"/>
</dbReference>
<evidence type="ECO:0000259" key="1">
    <source>
        <dbReference type="Pfam" id="PF12697"/>
    </source>
</evidence>
<dbReference type="EMBL" id="JAUSQZ010000001">
    <property type="protein sequence ID" value="MDP9830347.1"/>
    <property type="molecule type" value="Genomic_DNA"/>
</dbReference>
<dbReference type="InterPro" id="IPR029058">
    <property type="entry name" value="AB_hydrolase_fold"/>
</dbReference>
<dbReference type="PANTHER" id="PTHR37017">
    <property type="entry name" value="AB HYDROLASE-1 DOMAIN-CONTAINING PROTEIN-RELATED"/>
    <property type="match status" value="1"/>
</dbReference>
<gene>
    <name evidence="2" type="ORF">J2S57_006096</name>
</gene>
<sequence length="239" mass="25664">MNSRMYVLVHGAWHTGEVWERVATRLEGQGHRVLTPTLTGYGETAHLLGAAIDLETHIDDIVGLLLREDLADVVLVGHSYAGMVISGVAHRVPERVGQLVYVDAMVPVDGENAVDVMPVTQHLIDAAARGATPWRIPPLPEMPAPAGLFGVTDPDDVAWLKPMVSDHALGCLTGRVRMGNPAADRVPSTHIHCVGSEPEGFERRPVPATVPPARVHELRSGHDCMVIVPDQVSALLLGV</sequence>
<dbReference type="Gene3D" id="3.40.50.1820">
    <property type="entry name" value="alpha/beta hydrolase"/>
    <property type="match status" value="1"/>
</dbReference>
<dbReference type="Proteomes" id="UP001235712">
    <property type="component" value="Unassembled WGS sequence"/>
</dbReference>
<dbReference type="Pfam" id="PF12697">
    <property type="entry name" value="Abhydrolase_6"/>
    <property type="match status" value="1"/>
</dbReference>
<dbReference type="SUPFAM" id="SSF53474">
    <property type="entry name" value="alpha/beta-Hydrolases"/>
    <property type="match status" value="1"/>
</dbReference>
<evidence type="ECO:0000313" key="3">
    <source>
        <dbReference type="Proteomes" id="UP001235712"/>
    </source>
</evidence>
<protein>
    <submittedName>
        <fullName evidence="2">Pimeloyl-ACP methyl ester carboxylesterase</fullName>
    </submittedName>
</protein>
<proteinExistence type="predicted"/>
<dbReference type="RefSeq" id="WP_307249407.1">
    <property type="nucleotide sequence ID" value="NZ_JAUSQZ010000001.1"/>
</dbReference>
<evidence type="ECO:0000313" key="2">
    <source>
        <dbReference type="EMBL" id="MDP9830347.1"/>
    </source>
</evidence>
<feature type="domain" description="AB hydrolase-1" evidence="1">
    <location>
        <begin position="7"/>
        <end position="234"/>
    </location>
</feature>
<reference evidence="2 3" key="1">
    <citation type="submission" date="2023-07" db="EMBL/GenBank/DDBJ databases">
        <title>Sequencing the genomes of 1000 actinobacteria strains.</title>
        <authorList>
            <person name="Klenk H.-P."/>
        </authorList>
    </citation>
    <scope>NUCLEOTIDE SEQUENCE [LARGE SCALE GENOMIC DNA]</scope>
    <source>
        <strain evidence="2 3">DSM 44388</strain>
    </source>
</reference>
<keyword evidence="3" id="KW-1185">Reference proteome</keyword>
<accession>A0ABT9PCB5</accession>
<comment type="caution">
    <text evidence="2">The sequence shown here is derived from an EMBL/GenBank/DDBJ whole genome shotgun (WGS) entry which is preliminary data.</text>
</comment>
<dbReference type="PANTHER" id="PTHR37017:SF11">
    <property type="entry name" value="ESTERASE_LIPASE_THIOESTERASE DOMAIN-CONTAINING PROTEIN"/>
    <property type="match status" value="1"/>
</dbReference>
<dbReference type="PRINTS" id="PR00111">
    <property type="entry name" value="ABHYDROLASE"/>
</dbReference>